<dbReference type="EMBL" id="GBRH01204788">
    <property type="protein sequence ID" value="JAD93107.1"/>
    <property type="molecule type" value="Transcribed_RNA"/>
</dbReference>
<proteinExistence type="predicted"/>
<organism evidence="1">
    <name type="scientific">Arundo donax</name>
    <name type="common">Giant reed</name>
    <name type="synonym">Donax arundinaceus</name>
    <dbReference type="NCBI Taxonomy" id="35708"/>
    <lineage>
        <taxon>Eukaryota</taxon>
        <taxon>Viridiplantae</taxon>
        <taxon>Streptophyta</taxon>
        <taxon>Embryophyta</taxon>
        <taxon>Tracheophyta</taxon>
        <taxon>Spermatophyta</taxon>
        <taxon>Magnoliopsida</taxon>
        <taxon>Liliopsida</taxon>
        <taxon>Poales</taxon>
        <taxon>Poaceae</taxon>
        <taxon>PACMAD clade</taxon>
        <taxon>Arundinoideae</taxon>
        <taxon>Arundineae</taxon>
        <taxon>Arundo</taxon>
    </lineage>
</organism>
<accession>A0A0A9EAW9</accession>
<evidence type="ECO:0000313" key="1">
    <source>
        <dbReference type="EMBL" id="JAD93107.1"/>
    </source>
</evidence>
<protein>
    <submittedName>
        <fullName evidence="1">Uncharacterized protein</fullName>
    </submittedName>
</protein>
<reference evidence="1" key="1">
    <citation type="submission" date="2014-09" db="EMBL/GenBank/DDBJ databases">
        <authorList>
            <person name="Magalhaes I.L.F."/>
            <person name="Oliveira U."/>
            <person name="Santos F.R."/>
            <person name="Vidigal T.H.D.A."/>
            <person name="Brescovit A.D."/>
            <person name="Santos A.J."/>
        </authorList>
    </citation>
    <scope>NUCLEOTIDE SEQUENCE</scope>
    <source>
        <tissue evidence="1">Shoot tissue taken approximately 20 cm above the soil surface</tissue>
    </source>
</reference>
<sequence>MSATQMIFDVSIMKCYPKLVDYAFHKVYKKDNYVVEVSNTRLTCYGCISES</sequence>
<dbReference type="AlphaFoldDB" id="A0A0A9EAW9"/>
<name>A0A0A9EAW9_ARUDO</name>
<reference evidence="1" key="2">
    <citation type="journal article" date="2015" name="Data Brief">
        <title>Shoot transcriptome of the giant reed, Arundo donax.</title>
        <authorList>
            <person name="Barrero R.A."/>
            <person name="Guerrero F.D."/>
            <person name="Moolhuijzen P."/>
            <person name="Goolsby J.A."/>
            <person name="Tidwell J."/>
            <person name="Bellgard S.E."/>
            <person name="Bellgard M.I."/>
        </authorList>
    </citation>
    <scope>NUCLEOTIDE SEQUENCE</scope>
    <source>
        <tissue evidence="1">Shoot tissue taken approximately 20 cm above the soil surface</tissue>
    </source>
</reference>